<comment type="caution">
    <text evidence="1">The sequence shown here is derived from an EMBL/GenBank/DDBJ whole genome shotgun (WGS) entry which is preliminary data.</text>
</comment>
<dbReference type="GO" id="GO:0043457">
    <property type="term" value="P:regulation of cellular respiration"/>
    <property type="evidence" value="ECO:0007669"/>
    <property type="project" value="InterPro"/>
</dbReference>
<reference evidence="2" key="2">
    <citation type="journal article" date="2017" name="J. Anim. Genet.">
        <title>Multiple reference genome sequences of hot pepper reveal the massive evolution of plant disease resistance genes by retroduplication.</title>
        <authorList>
            <person name="Kim S."/>
            <person name="Park J."/>
            <person name="Yeom S.-I."/>
            <person name="Kim Y.-M."/>
            <person name="Seo E."/>
            <person name="Kim K.-T."/>
            <person name="Kim M.-S."/>
            <person name="Lee J.M."/>
            <person name="Cheong K."/>
            <person name="Shin H.-S."/>
            <person name="Kim S.-B."/>
            <person name="Han K."/>
            <person name="Lee J."/>
            <person name="Park M."/>
            <person name="Lee H.-A."/>
            <person name="Lee H.-Y."/>
            <person name="Lee Y."/>
            <person name="Oh S."/>
            <person name="Lee J.H."/>
            <person name="Choi E."/>
            <person name="Choi E."/>
            <person name="Lee S.E."/>
            <person name="Jeon J."/>
            <person name="Kim H."/>
            <person name="Choi G."/>
            <person name="Song H."/>
            <person name="Lee J."/>
            <person name="Lee S.-C."/>
            <person name="Kwon J.-K."/>
            <person name="Lee H.-Y."/>
            <person name="Koo N."/>
            <person name="Hong Y."/>
            <person name="Kim R.W."/>
            <person name="Kang W.-H."/>
            <person name="Huh J.H."/>
            <person name="Kang B.-C."/>
            <person name="Yang T.-J."/>
            <person name="Lee Y.-H."/>
            <person name="Bennetzen J.L."/>
            <person name="Choi D."/>
        </authorList>
    </citation>
    <scope>NUCLEOTIDE SEQUENCE [LARGE SCALE GENOMIC DNA]</scope>
    <source>
        <strain evidence="2">cv. PBC81</strain>
    </source>
</reference>
<keyword evidence="2" id="KW-1185">Reference proteome</keyword>
<name>A0A2G2VQY8_CAPBA</name>
<evidence type="ECO:0000313" key="2">
    <source>
        <dbReference type="Proteomes" id="UP000224567"/>
    </source>
</evidence>
<reference evidence="1 2" key="1">
    <citation type="journal article" date="2017" name="Genome Biol.">
        <title>New reference genome sequences of hot pepper reveal the massive evolution of plant disease-resistance genes by retroduplication.</title>
        <authorList>
            <person name="Kim S."/>
            <person name="Park J."/>
            <person name="Yeom S.I."/>
            <person name="Kim Y.M."/>
            <person name="Seo E."/>
            <person name="Kim K.T."/>
            <person name="Kim M.S."/>
            <person name="Lee J.M."/>
            <person name="Cheong K."/>
            <person name="Shin H.S."/>
            <person name="Kim S.B."/>
            <person name="Han K."/>
            <person name="Lee J."/>
            <person name="Park M."/>
            <person name="Lee H.A."/>
            <person name="Lee H.Y."/>
            <person name="Lee Y."/>
            <person name="Oh S."/>
            <person name="Lee J.H."/>
            <person name="Choi E."/>
            <person name="Choi E."/>
            <person name="Lee S.E."/>
            <person name="Jeon J."/>
            <person name="Kim H."/>
            <person name="Choi G."/>
            <person name="Song H."/>
            <person name="Lee J."/>
            <person name="Lee S.C."/>
            <person name="Kwon J.K."/>
            <person name="Lee H.Y."/>
            <person name="Koo N."/>
            <person name="Hong Y."/>
            <person name="Kim R.W."/>
            <person name="Kang W.H."/>
            <person name="Huh J.H."/>
            <person name="Kang B.C."/>
            <person name="Yang T.J."/>
            <person name="Lee Y.H."/>
            <person name="Bennetzen J.L."/>
            <person name="Choi D."/>
        </authorList>
    </citation>
    <scope>NUCLEOTIDE SEQUENCE [LARGE SCALE GENOMIC DNA]</scope>
    <source>
        <strain evidence="2">cv. PBC81</strain>
    </source>
</reference>
<evidence type="ECO:0000313" key="1">
    <source>
        <dbReference type="EMBL" id="PHT35373.1"/>
    </source>
</evidence>
<sequence>MGLSPCALPISRGLGPSPPLRTLLQTTIRTTEPHDSKAGLFPIRSPLLMESFAKGSWSPDARRAVAATAKKVELQPPLAATYVDVDSHLGQPRARGTREASILLAMTARPVIEARCEGATRCVTPRQTCPRPNGFGCNLRSKTRWFTGFCNSHQVSNFATFFIDARAENGLLATSRAANRPRRRYTDI</sequence>
<dbReference type="EMBL" id="MLFT02000010">
    <property type="protein sequence ID" value="PHT35373.1"/>
    <property type="molecule type" value="Genomic_DNA"/>
</dbReference>
<proteinExistence type="predicted"/>
<accession>A0A2G2VQY8</accession>
<dbReference type="PANTHER" id="PTHR47188">
    <property type="entry name" value="PROTEIN TAR1"/>
    <property type="match status" value="1"/>
</dbReference>
<dbReference type="AlphaFoldDB" id="A0A2G2VQY8"/>
<protein>
    <submittedName>
        <fullName evidence="1">Uncharacterized protein</fullName>
    </submittedName>
</protein>
<dbReference type="PANTHER" id="PTHR47188:SF1">
    <property type="entry name" value="PROTEIN TAR1"/>
    <property type="match status" value="1"/>
</dbReference>
<gene>
    <name evidence="1" type="ORF">CQW23_23073</name>
</gene>
<organism evidence="1 2">
    <name type="scientific">Capsicum baccatum</name>
    <name type="common">Peruvian pepper</name>
    <dbReference type="NCBI Taxonomy" id="33114"/>
    <lineage>
        <taxon>Eukaryota</taxon>
        <taxon>Viridiplantae</taxon>
        <taxon>Streptophyta</taxon>
        <taxon>Embryophyta</taxon>
        <taxon>Tracheophyta</taxon>
        <taxon>Spermatophyta</taxon>
        <taxon>Magnoliopsida</taxon>
        <taxon>eudicotyledons</taxon>
        <taxon>Gunneridae</taxon>
        <taxon>Pentapetalae</taxon>
        <taxon>asterids</taxon>
        <taxon>lamiids</taxon>
        <taxon>Solanales</taxon>
        <taxon>Solanaceae</taxon>
        <taxon>Solanoideae</taxon>
        <taxon>Capsiceae</taxon>
        <taxon>Capsicum</taxon>
    </lineage>
</organism>
<dbReference type="Proteomes" id="UP000224567">
    <property type="component" value="Unassembled WGS sequence"/>
</dbReference>
<dbReference type="InterPro" id="IPR044792">
    <property type="entry name" value="TAR1"/>
</dbReference>